<dbReference type="Proteomes" id="UP000565441">
    <property type="component" value="Unassembled WGS sequence"/>
</dbReference>
<evidence type="ECO:0008006" key="3">
    <source>
        <dbReference type="Google" id="ProtNLM"/>
    </source>
</evidence>
<sequence>MDRERDRVVRGAFQISIDSERITDADEEVFILYSDLQTAVKAENGAFRGLGHVDSRKDTMTIAFELKAPASASDLNAHKSQRNRKARKISKDLDKTVQIELAQDKTALRTRKGDTGSVLWKASIDFAQLALQQIYFQSPDNLLIPSILKTQHVVELGFARLGTAGTGLLAIALAPHVRHYTVTDIEALVPLLRKNVSSNFDGWPDRLVPPAPGSNVSVEELDWVVLSSTASSQRTRLVDIEPVDLVLVVDCIYHPSLLPPLVETINHLAIPGRTAVLVVVELRAEDVIREFLELWLARPGWEIWRIEGGGGLGKPYAAWLGWRVEDVSKEPL</sequence>
<dbReference type="Pfam" id="PF10294">
    <property type="entry name" value="Methyltransf_16"/>
    <property type="match status" value="1"/>
</dbReference>
<gene>
    <name evidence="1" type="ORF">D9615_003760</name>
</gene>
<protein>
    <recommendedName>
        <fullName evidence="3">Diaminohydroxyphosphoribosylamino-pyrimidine deaminase</fullName>
    </recommendedName>
</protein>
<dbReference type="AlphaFoldDB" id="A0A8H5HHN3"/>
<keyword evidence="2" id="KW-1185">Reference proteome</keyword>
<evidence type="ECO:0000313" key="1">
    <source>
        <dbReference type="EMBL" id="KAF5383563.1"/>
    </source>
</evidence>
<dbReference type="GO" id="GO:0032991">
    <property type="term" value="C:protein-containing complex"/>
    <property type="evidence" value="ECO:0007669"/>
    <property type="project" value="TreeGrafter"/>
</dbReference>
<dbReference type="InterPro" id="IPR029063">
    <property type="entry name" value="SAM-dependent_MTases_sf"/>
</dbReference>
<reference evidence="1 2" key="1">
    <citation type="journal article" date="2020" name="ISME J.">
        <title>Uncovering the hidden diversity of litter-decomposition mechanisms in mushroom-forming fungi.</title>
        <authorList>
            <person name="Floudas D."/>
            <person name="Bentzer J."/>
            <person name="Ahren D."/>
            <person name="Johansson T."/>
            <person name="Persson P."/>
            <person name="Tunlid A."/>
        </authorList>
    </citation>
    <scope>NUCLEOTIDE SEQUENCE [LARGE SCALE GENOMIC DNA]</scope>
    <source>
        <strain evidence="1 2">CBS 661.87</strain>
    </source>
</reference>
<proteinExistence type="predicted"/>
<dbReference type="SUPFAM" id="SSF53335">
    <property type="entry name" value="S-adenosyl-L-methionine-dependent methyltransferases"/>
    <property type="match status" value="1"/>
</dbReference>
<dbReference type="OrthoDB" id="2529286at2759"/>
<accession>A0A8H5HHN3</accession>
<dbReference type="PANTHER" id="PTHR14614:SF109">
    <property type="entry name" value="RIBOSOMAL LYSINE N-METHYLTRANSFERASE 5"/>
    <property type="match status" value="1"/>
</dbReference>
<dbReference type="Gene3D" id="3.40.50.150">
    <property type="entry name" value="Vaccinia Virus protein VP39"/>
    <property type="match status" value="1"/>
</dbReference>
<name>A0A8H5HHN3_9AGAR</name>
<dbReference type="GO" id="GO:0005829">
    <property type="term" value="C:cytosol"/>
    <property type="evidence" value="ECO:0007669"/>
    <property type="project" value="TreeGrafter"/>
</dbReference>
<dbReference type="EMBL" id="JAACJP010000006">
    <property type="protein sequence ID" value="KAF5383563.1"/>
    <property type="molecule type" value="Genomic_DNA"/>
</dbReference>
<organism evidence="1 2">
    <name type="scientific">Tricholomella constricta</name>
    <dbReference type="NCBI Taxonomy" id="117010"/>
    <lineage>
        <taxon>Eukaryota</taxon>
        <taxon>Fungi</taxon>
        <taxon>Dikarya</taxon>
        <taxon>Basidiomycota</taxon>
        <taxon>Agaricomycotina</taxon>
        <taxon>Agaricomycetes</taxon>
        <taxon>Agaricomycetidae</taxon>
        <taxon>Agaricales</taxon>
        <taxon>Tricholomatineae</taxon>
        <taxon>Lyophyllaceae</taxon>
        <taxon>Tricholomella</taxon>
    </lineage>
</organism>
<comment type="caution">
    <text evidence="1">The sequence shown here is derived from an EMBL/GenBank/DDBJ whole genome shotgun (WGS) entry which is preliminary data.</text>
</comment>
<evidence type="ECO:0000313" key="2">
    <source>
        <dbReference type="Proteomes" id="UP000565441"/>
    </source>
</evidence>
<dbReference type="PANTHER" id="PTHR14614">
    <property type="entry name" value="HEPATOCELLULAR CARCINOMA-ASSOCIATED ANTIGEN"/>
    <property type="match status" value="1"/>
</dbReference>
<dbReference type="InterPro" id="IPR019410">
    <property type="entry name" value="Methyltransf_16"/>
</dbReference>
<dbReference type="GO" id="GO:0008757">
    <property type="term" value="F:S-adenosylmethionine-dependent methyltransferase activity"/>
    <property type="evidence" value="ECO:0007669"/>
    <property type="project" value="UniProtKB-ARBA"/>
</dbReference>